<name>A0A0B3S0L0_9RHOB</name>
<dbReference type="AlphaFoldDB" id="A0A0B3S0L0"/>
<feature type="compositionally biased region" description="Basic and acidic residues" evidence="1">
    <location>
        <begin position="56"/>
        <end position="71"/>
    </location>
</feature>
<evidence type="ECO:0000313" key="3">
    <source>
        <dbReference type="Proteomes" id="UP000030960"/>
    </source>
</evidence>
<dbReference type="OrthoDB" id="7862974at2"/>
<dbReference type="EMBL" id="JSUQ01000031">
    <property type="protein sequence ID" value="KHQ50111.1"/>
    <property type="molecule type" value="Genomic_DNA"/>
</dbReference>
<dbReference type="RefSeq" id="WP_043146582.1">
    <property type="nucleotide sequence ID" value="NZ_JSUQ01000031.1"/>
</dbReference>
<reference evidence="2 3" key="1">
    <citation type="submission" date="2014-10" db="EMBL/GenBank/DDBJ databases">
        <title>Genome sequence of Ponticoccus sp. strain UMTAT08 isolated from clonal culture of toxic dinoflagellate Alexandrium tamiyavanichii.</title>
        <authorList>
            <person name="Gan H.Y."/>
            <person name="Muhd D.-D."/>
            <person name="Mohd Noor M.E."/>
            <person name="Yeong Y.S."/>
            <person name="Usup G."/>
        </authorList>
    </citation>
    <scope>NUCLEOTIDE SEQUENCE [LARGE SCALE GENOMIC DNA]</scope>
    <source>
        <strain evidence="2 3">UMTAT08</strain>
    </source>
</reference>
<keyword evidence="3" id="KW-1185">Reference proteome</keyword>
<feature type="region of interest" description="Disordered" evidence="1">
    <location>
        <begin position="36"/>
        <end position="71"/>
    </location>
</feature>
<gene>
    <name evidence="2" type="ORF">OA50_05342</name>
</gene>
<evidence type="ECO:0000256" key="1">
    <source>
        <dbReference type="SAM" id="MobiDB-lite"/>
    </source>
</evidence>
<comment type="caution">
    <text evidence="2">The sequence shown here is derived from an EMBL/GenBank/DDBJ whole genome shotgun (WGS) entry which is preliminary data.</text>
</comment>
<proteinExistence type="predicted"/>
<dbReference type="Proteomes" id="UP000030960">
    <property type="component" value="Unassembled WGS sequence"/>
</dbReference>
<organism evidence="2 3">
    <name type="scientific">Mameliella alba</name>
    <dbReference type="NCBI Taxonomy" id="561184"/>
    <lineage>
        <taxon>Bacteria</taxon>
        <taxon>Pseudomonadati</taxon>
        <taxon>Pseudomonadota</taxon>
        <taxon>Alphaproteobacteria</taxon>
        <taxon>Rhodobacterales</taxon>
        <taxon>Roseobacteraceae</taxon>
        <taxon>Mameliella</taxon>
    </lineage>
</organism>
<protein>
    <submittedName>
        <fullName evidence="2">Uncharacterized protein</fullName>
    </submittedName>
</protein>
<evidence type="ECO:0000313" key="2">
    <source>
        <dbReference type="EMBL" id="KHQ50111.1"/>
    </source>
</evidence>
<sequence length="71" mass="8176">MMICKADFEELFPELFRPSDMERSVAEPGAKCLARREDDGGRTASANIIPLRHRRPVQEGRRDSIFETGRR</sequence>
<accession>A0A0B3S0L0</accession>